<dbReference type="OrthoDB" id="437511at2759"/>
<reference evidence="1 2" key="1">
    <citation type="journal article" date="2018" name="Gigascience">
        <title>Genomes of trombidid mites reveal novel predicted allergens and laterally-transferred genes associated with secondary metabolism.</title>
        <authorList>
            <person name="Dong X."/>
            <person name="Chaisiri K."/>
            <person name="Xia D."/>
            <person name="Armstrong S.D."/>
            <person name="Fang Y."/>
            <person name="Donnelly M.J."/>
            <person name="Kadowaki T."/>
            <person name="McGarry J.W."/>
            <person name="Darby A.C."/>
            <person name="Makepeace B.L."/>
        </authorList>
    </citation>
    <scope>NUCLEOTIDE SEQUENCE [LARGE SCALE GENOMIC DNA]</scope>
    <source>
        <strain evidence="1">UoL-UT</strain>
    </source>
</reference>
<dbReference type="AlphaFoldDB" id="A0A443S8J6"/>
<dbReference type="PANTHER" id="PTHR11590">
    <property type="entry name" value="PROTEIN-GLUTAMINE GAMMA-GLUTAMYLTRANSFERASE"/>
    <property type="match status" value="1"/>
</dbReference>
<sequence length="217" mass="25034">MRYRFPSKKQGKFTKPQSLSLSVKASSVYYNGKLKDVIRNYNWTFTLKKLQTKRILFTIEENEYMTKLADQRTVIVDASAMNGDDIYQVIERFTLLSPQLEIELPSTVERNSEFNMSVSFKNPLNQTLKSCSLIVEGKGYRRKTFNVSDVNALGTSNTTLTLSTSGVNKEIFTVTLYTAELKESVNFANVEVSGKLVLRFRKYTRKSKMVEDRRHIY</sequence>
<dbReference type="InterPro" id="IPR050779">
    <property type="entry name" value="Transglutaminase"/>
</dbReference>
<comment type="caution">
    <text evidence="1">The sequence shown here is derived from an EMBL/GenBank/DDBJ whole genome shotgun (WGS) entry which is preliminary data.</text>
</comment>
<dbReference type="EMBL" id="NCKV01005796">
    <property type="protein sequence ID" value="RWS23841.1"/>
    <property type="molecule type" value="Genomic_DNA"/>
</dbReference>
<keyword evidence="2" id="KW-1185">Reference proteome</keyword>
<evidence type="ECO:0000313" key="2">
    <source>
        <dbReference type="Proteomes" id="UP000288716"/>
    </source>
</evidence>
<dbReference type="SUPFAM" id="SSF49309">
    <property type="entry name" value="Transglutaminase, two C-terminal domains"/>
    <property type="match status" value="2"/>
</dbReference>
<proteinExistence type="predicted"/>
<gene>
    <name evidence="1" type="ORF">B4U80_13309</name>
</gene>
<dbReference type="Proteomes" id="UP000288716">
    <property type="component" value="Unassembled WGS sequence"/>
</dbReference>
<keyword evidence="1" id="KW-0808">Transferase</keyword>
<dbReference type="PANTHER" id="PTHR11590:SF40">
    <property type="entry name" value="HEMOCYTE PROTEIN-GLUTAMINE GAMMA-GLUTAMYLTRANSFERASE-LIKE PROTEIN"/>
    <property type="match status" value="1"/>
</dbReference>
<dbReference type="VEuPathDB" id="VectorBase:LDEU008199"/>
<evidence type="ECO:0000313" key="1">
    <source>
        <dbReference type="EMBL" id="RWS23841.1"/>
    </source>
</evidence>
<protein>
    <submittedName>
        <fullName evidence="1">Protein-glutamine gamma-glutamyltransferase 2-like protein</fullName>
    </submittedName>
</protein>
<dbReference type="InterPro" id="IPR013783">
    <property type="entry name" value="Ig-like_fold"/>
</dbReference>
<accession>A0A443S8J6</accession>
<organism evidence="1 2">
    <name type="scientific">Leptotrombidium deliense</name>
    <dbReference type="NCBI Taxonomy" id="299467"/>
    <lineage>
        <taxon>Eukaryota</taxon>
        <taxon>Metazoa</taxon>
        <taxon>Ecdysozoa</taxon>
        <taxon>Arthropoda</taxon>
        <taxon>Chelicerata</taxon>
        <taxon>Arachnida</taxon>
        <taxon>Acari</taxon>
        <taxon>Acariformes</taxon>
        <taxon>Trombidiformes</taxon>
        <taxon>Prostigmata</taxon>
        <taxon>Anystina</taxon>
        <taxon>Parasitengona</taxon>
        <taxon>Trombiculoidea</taxon>
        <taxon>Trombiculidae</taxon>
        <taxon>Leptotrombidium</taxon>
    </lineage>
</organism>
<name>A0A443S8J6_9ACAR</name>
<dbReference type="InterPro" id="IPR036238">
    <property type="entry name" value="Transglutaminase_C_sf"/>
</dbReference>
<dbReference type="GO" id="GO:0003810">
    <property type="term" value="F:protein-glutamine gamma-glutamyltransferase activity"/>
    <property type="evidence" value="ECO:0007669"/>
    <property type="project" value="InterPro"/>
</dbReference>
<dbReference type="Gene3D" id="2.60.40.10">
    <property type="entry name" value="Immunoglobulins"/>
    <property type="match status" value="2"/>
</dbReference>